<evidence type="ECO:0000256" key="3">
    <source>
        <dbReference type="ARBA" id="ARBA00022692"/>
    </source>
</evidence>
<keyword evidence="2" id="KW-1003">Cell membrane</keyword>
<reference evidence="8 9" key="1">
    <citation type="submission" date="2011-08" db="EMBL/GenBank/DDBJ databases">
        <title>The Genome Sequence of Alistipes indistinctus YIT 12060.</title>
        <authorList>
            <consortium name="The Broad Institute Genome Sequencing Platform"/>
            <person name="Earl A."/>
            <person name="Ward D."/>
            <person name="Feldgarden M."/>
            <person name="Gevers D."/>
            <person name="Morotomi M."/>
            <person name="Young S.K."/>
            <person name="Zeng Q."/>
            <person name="Gargeya S."/>
            <person name="Fitzgerald M."/>
            <person name="Haas B."/>
            <person name="Abouelleil A."/>
            <person name="Alvarado L."/>
            <person name="Arachchi H.M."/>
            <person name="Berlin A."/>
            <person name="Brown A."/>
            <person name="Chapman S.B."/>
            <person name="Chen Z."/>
            <person name="Dunbar C."/>
            <person name="Freedman E."/>
            <person name="Gearin G."/>
            <person name="Gellesch M."/>
            <person name="Goldberg J."/>
            <person name="Griggs A."/>
            <person name="Gujja S."/>
            <person name="Heiman D."/>
            <person name="Howarth C."/>
            <person name="Larson L."/>
            <person name="Lui A."/>
            <person name="MacDonald P.J.P."/>
            <person name="Montmayeur A."/>
            <person name="Murphy C."/>
            <person name="Neiman D."/>
            <person name="Pearson M."/>
            <person name="Priest M."/>
            <person name="Roberts A."/>
            <person name="Saif S."/>
            <person name="Shea T."/>
            <person name="Shenoy N."/>
            <person name="Sisk P."/>
            <person name="Stolte C."/>
            <person name="Sykes S."/>
            <person name="Wortman J."/>
            <person name="Nusbaum C."/>
            <person name="Birren B."/>
        </authorList>
    </citation>
    <scope>NUCLEOTIDE SEQUENCE [LARGE SCALE GENOMIC DNA]</scope>
    <source>
        <strain evidence="8 9">YIT 12060</strain>
    </source>
</reference>
<comment type="subcellular location">
    <subcellularLocation>
        <location evidence="1">Cell membrane</location>
        <topology evidence="1">Multi-pass membrane protein</topology>
    </subcellularLocation>
</comment>
<feature type="transmembrane region" description="Helical" evidence="6">
    <location>
        <begin position="155"/>
        <end position="175"/>
    </location>
</feature>
<dbReference type="OrthoDB" id="9811486at2"/>
<evidence type="ECO:0000313" key="8">
    <source>
        <dbReference type="EMBL" id="EHB91293.1"/>
    </source>
</evidence>
<proteinExistence type="predicted"/>
<dbReference type="SUPFAM" id="SSF103481">
    <property type="entry name" value="Multidrug resistance efflux transporter EmrE"/>
    <property type="match status" value="2"/>
</dbReference>
<dbReference type="AlphaFoldDB" id="G5H9M7"/>
<keyword evidence="9" id="KW-1185">Reference proteome</keyword>
<feature type="transmembrane region" description="Helical" evidence="6">
    <location>
        <begin position="102"/>
        <end position="121"/>
    </location>
</feature>
<dbReference type="RefSeq" id="WP_009134148.1">
    <property type="nucleotide sequence ID" value="NZ_CP102250.1"/>
</dbReference>
<dbReference type="PATRIC" id="fig|742725.3.peg.1420"/>
<sequence>MVKLQNVTRAHLGLLLANLVWAVNYPFYKVLMPHYITPVALATFAVTVAGLLGLVSLFWGGIEKIDRNDIYKFIGAALLMGIAKKLLLMIGMQHTSPIEASIIATLGPILVLVFSFFFGIDRFTPMKVFGMVLGMGGALLVILSGGGAVTSGEKLMGNLFVVGAIAASSFSMVWLKGLIMKYRPITVLRVYYPMAAVMLLPFGFDSMIHTDFAAMPAEALWMFFYVILIPTFGPNYLLIFSLHYVKPTISSVFFYLQPVGAAILSVALHMDHLTWERVVGALVVFAGVFFVVRSYKSTISSPMHQLDG</sequence>
<dbReference type="GO" id="GO:0005886">
    <property type="term" value="C:plasma membrane"/>
    <property type="evidence" value="ECO:0007669"/>
    <property type="project" value="UniProtKB-SubCell"/>
</dbReference>
<dbReference type="eggNOG" id="COG0697">
    <property type="taxonomic scope" value="Bacteria"/>
</dbReference>
<feature type="transmembrane region" description="Helical" evidence="6">
    <location>
        <begin position="275"/>
        <end position="295"/>
    </location>
</feature>
<dbReference type="PANTHER" id="PTHR32322">
    <property type="entry name" value="INNER MEMBRANE TRANSPORTER"/>
    <property type="match status" value="1"/>
</dbReference>
<keyword evidence="4 6" id="KW-1133">Transmembrane helix</keyword>
<feature type="transmembrane region" description="Helical" evidence="6">
    <location>
        <begin position="128"/>
        <end position="149"/>
    </location>
</feature>
<feature type="transmembrane region" description="Helical" evidence="6">
    <location>
        <begin position="187"/>
        <end position="204"/>
    </location>
</feature>
<feature type="transmembrane region" description="Helical" evidence="6">
    <location>
        <begin position="219"/>
        <end position="240"/>
    </location>
</feature>
<evidence type="ECO:0000259" key="7">
    <source>
        <dbReference type="Pfam" id="PF00892"/>
    </source>
</evidence>
<protein>
    <recommendedName>
        <fullName evidence="7">EamA domain-containing protein</fullName>
    </recommendedName>
</protein>
<dbReference type="HOGENOM" id="CLU_033863_4_5_10"/>
<name>G5H9M7_9BACT</name>
<feature type="transmembrane region" description="Helical" evidence="6">
    <location>
        <begin position="252"/>
        <end position="269"/>
    </location>
</feature>
<keyword evidence="3 6" id="KW-0812">Transmembrane</keyword>
<dbReference type="EMBL" id="ADLD01000013">
    <property type="protein sequence ID" value="EHB91293.1"/>
    <property type="molecule type" value="Genomic_DNA"/>
</dbReference>
<feature type="transmembrane region" description="Helical" evidence="6">
    <location>
        <begin position="70"/>
        <end position="90"/>
    </location>
</feature>
<feature type="domain" description="EamA" evidence="7">
    <location>
        <begin position="10"/>
        <end position="142"/>
    </location>
</feature>
<dbReference type="STRING" id="742725.HMPREF9450_01342"/>
<dbReference type="Pfam" id="PF00892">
    <property type="entry name" value="EamA"/>
    <property type="match status" value="2"/>
</dbReference>
<dbReference type="InterPro" id="IPR000620">
    <property type="entry name" value="EamA_dom"/>
</dbReference>
<evidence type="ECO:0000256" key="4">
    <source>
        <dbReference type="ARBA" id="ARBA00022989"/>
    </source>
</evidence>
<evidence type="ECO:0000256" key="2">
    <source>
        <dbReference type="ARBA" id="ARBA00022475"/>
    </source>
</evidence>
<feature type="transmembrane region" description="Helical" evidence="6">
    <location>
        <begin position="38"/>
        <end position="58"/>
    </location>
</feature>
<dbReference type="InterPro" id="IPR050638">
    <property type="entry name" value="AA-Vitamin_Transporters"/>
</dbReference>
<dbReference type="GeneID" id="92815629"/>
<organism evidence="8 9">
    <name type="scientific">Alistipes indistinctus YIT 12060</name>
    <dbReference type="NCBI Taxonomy" id="742725"/>
    <lineage>
        <taxon>Bacteria</taxon>
        <taxon>Pseudomonadati</taxon>
        <taxon>Bacteroidota</taxon>
        <taxon>Bacteroidia</taxon>
        <taxon>Bacteroidales</taxon>
        <taxon>Rikenellaceae</taxon>
        <taxon>Alistipes</taxon>
    </lineage>
</organism>
<feature type="domain" description="EamA" evidence="7">
    <location>
        <begin position="156"/>
        <end position="292"/>
    </location>
</feature>
<evidence type="ECO:0000256" key="5">
    <source>
        <dbReference type="ARBA" id="ARBA00023136"/>
    </source>
</evidence>
<keyword evidence="5 6" id="KW-0472">Membrane</keyword>
<evidence type="ECO:0000256" key="1">
    <source>
        <dbReference type="ARBA" id="ARBA00004651"/>
    </source>
</evidence>
<dbReference type="InterPro" id="IPR037185">
    <property type="entry name" value="EmrE-like"/>
</dbReference>
<dbReference type="PANTHER" id="PTHR32322:SF18">
    <property type="entry name" value="S-ADENOSYLMETHIONINE_S-ADENOSYLHOMOCYSTEINE TRANSPORTER"/>
    <property type="match status" value="1"/>
</dbReference>
<comment type="caution">
    <text evidence="8">The sequence shown here is derived from an EMBL/GenBank/DDBJ whole genome shotgun (WGS) entry which is preliminary data.</text>
</comment>
<evidence type="ECO:0000256" key="6">
    <source>
        <dbReference type="SAM" id="Phobius"/>
    </source>
</evidence>
<evidence type="ECO:0000313" key="9">
    <source>
        <dbReference type="Proteomes" id="UP000006008"/>
    </source>
</evidence>
<dbReference type="Proteomes" id="UP000006008">
    <property type="component" value="Unassembled WGS sequence"/>
</dbReference>
<gene>
    <name evidence="8" type="ORF">HMPREF9450_01342</name>
</gene>
<accession>G5H9M7</accession>